<evidence type="ECO:0000313" key="3">
    <source>
        <dbReference type="Proteomes" id="UP000626148"/>
    </source>
</evidence>
<feature type="region of interest" description="Disordered" evidence="1">
    <location>
        <begin position="1"/>
        <end position="30"/>
    </location>
</feature>
<comment type="caution">
    <text evidence="2">The sequence shown here is derived from an EMBL/GenBank/DDBJ whole genome shotgun (WGS) entry which is preliminary data.</text>
</comment>
<feature type="compositionally biased region" description="Basic and acidic residues" evidence="1">
    <location>
        <begin position="18"/>
        <end position="30"/>
    </location>
</feature>
<keyword evidence="3" id="KW-1185">Reference proteome</keyword>
<dbReference type="Proteomes" id="UP000626148">
    <property type="component" value="Unassembled WGS sequence"/>
</dbReference>
<dbReference type="EMBL" id="BMXR01000007">
    <property type="protein sequence ID" value="GGX59101.1"/>
    <property type="molecule type" value="Genomic_DNA"/>
</dbReference>
<gene>
    <name evidence="2" type="ORF">GCM10007392_28540</name>
</gene>
<proteinExistence type="predicted"/>
<evidence type="ECO:0000313" key="2">
    <source>
        <dbReference type="EMBL" id="GGX59101.1"/>
    </source>
</evidence>
<sequence length="81" mass="9100">MYPKKTDPSAGNKGTNHQNDDPKVNKMEKKETAKKSFLAFLGAVSKHKTRRRGNYTTLDRLARPEVRDELSLKGVAVLSDN</sequence>
<dbReference type="AlphaFoldDB" id="A0A918KD63"/>
<name>A0A918KD63_9GAMM</name>
<evidence type="ECO:0000256" key="1">
    <source>
        <dbReference type="SAM" id="MobiDB-lite"/>
    </source>
</evidence>
<reference evidence="2" key="1">
    <citation type="journal article" date="2014" name="Int. J. Syst. Evol. Microbiol.">
        <title>Complete genome sequence of Corynebacterium casei LMG S-19264T (=DSM 44701T), isolated from a smear-ripened cheese.</title>
        <authorList>
            <consortium name="US DOE Joint Genome Institute (JGI-PGF)"/>
            <person name="Walter F."/>
            <person name="Albersmeier A."/>
            <person name="Kalinowski J."/>
            <person name="Ruckert C."/>
        </authorList>
    </citation>
    <scope>NUCLEOTIDE SEQUENCE</scope>
    <source>
        <strain evidence="2">KCTC 22169</strain>
    </source>
</reference>
<protein>
    <submittedName>
        <fullName evidence="2">Uncharacterized protein</fullName>
    </submittedName>
</protein>
<accession>A0A918KD63</accession>
<reference evidence="2" key="2">
    <citation type="submission" date="2020-09" db="EMBL/GenBank/DDBJ databases">
        <authorList>
            <person name="Sun Q."/>
            <person name="Kim S."/>
        </authorList>
    </citation>
    <scope>NUCLEOTIDE SEQUENCE</scope>
    <source>
        <strain evidence="2">KCTC 22169</strain>
    </source>
</reference>
<organism evidence="2 3">
    <name type="scientific">Saccharospirillum salsuginis</name>
    <dbReference type="NCBI Taxonomy" id="418750"/>
    <lineage>
        <taxon>Bacteria</taxon>
        <taxon>Pseudomonadati</taxon>
        <taxon>Pseudomonadota</taxon>
        <taxon>Gammaproteobacteria</taxon>
        <taxon>Oceanospirillales</taxon>
        <taxon>Saccharospirillaceae</taxon>
        <taxon>Saccharospirillum</taxon>
    </lineage>
</organism>